<proteinExistence type="inferred from homology"/>
<keyword evidence="4" id="KW-0808">Transferase</keyword>
<accession>A0ABQ8J172</accession>
<evidence type="ECO:0000313" key="11">
    <source>
        <dbReference type="EMBL" id="KAH9416262.1"/>
    </source>
</evidence>
<reference evidence="11 12" key="1">
    <citation type="journal article" date="2018" name="J. Allergy Clin. Immunol.">
        <title>High-quality assembly of Dermatophagoides pteronyssinus genome and transcriptome reveals a wide range of novel allergens.</title>
        <authorList>
            <person name="Liu X.Y."/>
            <person name="Yang K.Y."/>
            <person name="Wang M.Q."/>
            <person name="Kwok J.S."/>
            <person name="Zeng X."/>
            <person name="Yang Z."/>
            <person name="Xiao X.J."/>
            <person name="Lau C.P."/>
            <person name="Li Y."/>
            <person name="Huang Z.M."/>
            <person name="Ba J.G."/>
            <person name="Yim A.K."/>
            <person name="Ouyang C.Y."/>
            <person name="Ngai S.M."/>
            <person name="Chan T.F."/>
            <person name="Leung E.L."/>
            <person name="Liu L."/>
            <person name="Liu Z.G."/>
            <person name="Tsui S.K."/>
        </authorList>
    </citation>
    <scope>NUCLEOTIDE SEQUENCE [LARGE SCALE GENOMIC DNA]</scope>
    <source>
        <strain evidence="11">Derp</strain>
    </source>
</reference>
<evidence type="ECO:0000313" key="12">
    <source>
        <dbReference type="Proteomes" id="UP000887458"/>
    </source>
</evidence>
<dbReference type="InterPro" id="IPR002659">
    <property type="entry name" value="Glyco_trans_31"/>
</dbReference>
<evidence type="ECO:0000256" key="8">
    <source>
        <dbReference type="ARBA" id="ARBA00023034"/>
    </source>
</evidence>
<keyword evidence="6 10" id="KW-0735">Signal-anchor</keyword>
<keyword evidence="12" id="KW-1185">Reference proteome</keyword>
<dbReference type="EMBL" id="NJHN03000095">
    <property type="protein sequence ID" value="KAH9416262.1"/>
    <property type="molecule type" value="Genomic_DNA"/>
</dbReference>
<name>A0ABQ8J172_DERPT</name>
<protein>
    <recommendedName>
        <fullName evidence="10">Hexosyltransferase</fullName>
        <ecNumber evidence="10">2.4.1.-</ecNumber>
    </recommendedName>
</protein>
<dbReference type="Pfam" id="PF01762">
    <property type="entry name" value="Galactosyl_T"/>
    <property type="match status" value="1"/>
</dbReference>
<evidence type="ECO:0000256" key="10">
    <source>
        <dbReference type="RuleBase" id="RU363063"/>
    </source>
</evidence>
<comment type="similarity">
    <text evidence="2 10">Belongs to the glycosyltransferase 31 family.</text>
</comment>
<keyword evidence="7 10" id="KW-1133">Transmembrane helix</keyword>
<gene>
    <name evidence="11" type="primary">B3GNT3</name>
    <name evidence="11" type="ORF">DERP_000761</name>
</gene>
<evidence type="ECO:0000256" key="7">
    <source>
        <dbReference type="ARBA" id="ARBA00022989"/>
    </source>
</evidence>
<dbReference type="PANTHER" id="PTHR11214">
    <property type="entry name" value="BETA-1,3-N-ACETYLGLUCOSAMINYLTRANSFERASE"/>
    <property type="match status" value="1"/>
</dbReference>
<evidence type="ECO:0000256" key="9">
    <source>
        <dbReference type="ARBA" id="ARBA00023136"/>
    </source>
</evidence>
<evidence type="ECO:0000256" key="4">
    <source>
        <dbReference type="ARBA" id="ARBA00022679"/>
    </source>
</evidence>
<sequence>MLSSLSSTRLKKYFTFIICLIILSTFLFIHHTTNQFYQNQLLNNTPNSNNNNNNNVAILKYFQRLQQINIDTIRWMKHLNLTDLYYNRLPQIEKNIFSDTENIIITAADHIDNDYDDNDNLMLTKFNLSDIDGFDSKNNFKDRILLFHLRLINRIDTYIYADQPITDVENEIEHRRSKGMKTNLKKSEFKVITKIILGARLCDPLEYGANLSVVIFVVTKPDDFHLRSLIRSTWASKFQSNSNTSRLYFVFGRIMRQKLFDFRKIDEMIRQENDHFNDIIQWNYSEDYFRLTIKSMAIVRWASIYCPLAVNVFKVDADALINYDNFIEFCQKLKQNYQYNQQNNNAARFAIYGNLWNNTAVIRLQKNKFFTSFHDFPKKFYPLYTGSAWLMNGRSSCLFIYLAAIQQSMPALLWEDIYITGIVPEKLEKISKIPFKRYQMPGFQFNVKPKHIDQCIYNRSIIFTEQMKETNLQSIWNHVNNNSVEQTITTTDSNHMPLSCKFQLN</sequence>
<reference evidence="11 12" key="2">
    <citation type="journal article" date="2022" name="Mol. Biol. Evol.">
        <title>Comparative Genomics Reveals Insights into the Divergent Evolution of Astigmatic Mites and Household Pest Adaptations.</title>
        <authorList>
            <person name="Xiong Q."/>
            <person name="Wan A.T."/>
            <person name="Liu X."/>
            <person name="Fung C.S."/>
            <person name="Xiao X."/>
            <person name="Malainual N."/>
            <person name="Hou J."/>
            <person name="Wang L."/>
            <person name="Wang M."/>
            <person name="Yang K.Y."/>
            <person name="Cui Y."/>
            <person name="Leung E.L."/>
            <person name="Nong W."/>
            <person name="Shin S.K."/>
            <person name="Au S.W."/>
            <person name="Jeong K.Y."/>
            <person name="Chew F.T."/>
            <person name="Hui J.H."/>
            <person name="Leung T.F."/>
            <person name="Tungtrongchitr A."/>
            <person name="Zhong N."/>
            <person name="Liu Z."/>
            <person name="Tsui S.K."/>
        </authorList>
    </citation>
    <scope>NUCLEOTIDE SEQUENCE [LARGE SCALE GENOMIC DNA]</scope>
    <source>
        <strain evidence="11">Derp</strain>
    </source>
</reference>
<keyword evidence="8 10" id="KW-0333">Golgi apparatus</keyword>
<evidence type="ECO:0000256" key="5">
    <source>
        <dbReference type="ARBA" id="ARBA00022692"/>
    </source>
</evidence>
<evidence type="ECO:0000256" key="6">
    <source>
        <dbReference type="ARBA" id="ARBA00022968"/>
    </source>
</evidence>
<comment type="subcellular location">
    <subcellularLocation>
        <location evidence="1 10">Golgi apparatus membrane</location>
        <topology evidence="1 10">Single-pass type II membrane protein</topology>
    </subcellularLocation>
</comment>
<comment type="caution">
    <text evidence="11">The sequence shown here is derived from an EMBL/GenBank/DDBJ whole genome shotgun (WGS) entry which is preliminary data.</text>
</comment>
<feature type="transmembrane region" description="Helical" evidence="10">
    <location>
        <begin position="12"/>
        <end position="30"/>
    </location>
</feature>
<evidence type="ECO:0000256" key="3">
    <source>
        <dbReference type="ARBA" id="ARBA00022676"/>
    </source>
</evidence>
<dbReference type="Proteomes" id="UP000887458">
    <property type="component" value="Unassembled WGS sequence"/>
</dbReference>
<keyword evidence="3 10" id="KW-0328">Glycosyltransferase</keyword>
<dbReference type="PANTHER" id="PTHR11214:SF314">
    <property type="entry name" value="HEXOSYLTRANSFERASE"/>
    <property type="match status" value="1"/>
</dbReference>
<keyword evidence="9 10" id="KW-0472">Membrane</keyword>
<keyword evidence="5 10" id="KW-0812">Transmembrane</keyword>
<evidence type="ECO:0000256" key="1">
    <source>
        <dbReference type="ARBA" id="ARBA00004323"/>
    </source>
</evidence>
<organism evidence="11 12">
    <name type="scientific">Dermatophagoides pteronyssinus</name>
    <name type="common">European house dust mite</name>
    <dbReference type="NCBI Taxonomy" id="6956"/>
    <lineage>
        <taxon>Eukaryota</taxon>
        <taxon>Metazoa</taxon>
        <taxon>Ecdysozoa</taxon>
        <taxon>Arthropoda</taxon>
        <taxon>Chelicerata</taxon>
        <taxon>Arachnida</taxon>
        <taxon>Acari</taxon>
        <taxon>Acariformes</taxon>
        <taxon>Sarcoptiformes</taxon>
        <taxon>Astigmata</taxon>
        <taxon>Psoroptidia</taxon>
        <taxon>Analgoidea</taxon>
        <taxon>Pyroglyphidae</taxon>
        <taxon>Dermatophagoidinae</taxon>
        <taxon>Dermatophagoides</taxon>
    </lineage>
</organism>
<dbReference type="EC" id="2.4.1.-" evidence="10"/>
<evidence type="ECO:0000256" key="2">
    <source>
        <dbReference type="ARBA" id="ARBA00008661"/>
    </source>
</evidence>